<sequence length="374" mass="42422">MTVLFELTCRRRSFSPMLSSTVWTMSLTGIVICPQVIATRVQEQLPFMCTESIVMKLVAKGVSSMLKPELYIGCRVEIVERYCGPEGTTEKKVQPYSCKATAQERPYVSRPSRSQQFRNPKLVPKLTNETLNPLEKKKGVADEELAKLEAERARERKREQRDDGLIEPNVKRHRSVSSHSVSTISTAAPRSPSPGKDRARSPAQSPRSRSPYLDNSQRGRQDDSRSRSRSPSLNRSRSPRVEARHRRSDSGSSPSPEDFDRRDQYRSRDPLPSVKGSAPATHPREYPSKSRSPHSLRRQRSGSPRSPQPRGRRDERPDRSSTRHDRERLPPRGRFDDRRHGHGGPGPGDQARERSLSPFSQRLAMTQAMKGGRQ</sequence>
<dbReference type="EMBL" id="DS231700">
    <property type="protein sequence ID" value="KNB02663.1"/>
    <property type="molecule type" value="Genomic_DNA"/>
</dbReference>
<protein>
    <submittedName>
        <fullName evidence="2">Uncharacterized protein</fullName>
    </submittedName>
</protein>
<feature type="compositionally biased region" description="Low complexity" evidence="1">
    <location>
        <begin position="177"/>
        <end position="188"/>
    </location>
</feature>
<dbReference type="KEGG" id="fox:FOXG_05436"/>
<dbReference type="Gene3D" id="1.20.200.10">
    <property type="entry name" value="Fumarase/aspartase (Central domain)"/>
    <property type="match status" value="1"/>
</dbReference>
<dbReference type="Proteomes" id="UP000009097">
    <property type="component" value="Unassembled WGS sequence"/>
</dbReference>
<accession>A0A0J9UUT6</accession>
<feature type="compositionally biased region" description="Basic and acidic residues" evidence="1">
    <location>
        <begin position="258"/>
        <end position="269"/>
    </location>
</feature>
<dbReference type="RefSeq" id="XP_018240708.1">
    <property type="nucleotide sequence ID" value="XM_018383717.1"/>
</dbReference>
<feature type="compositionally biased region" description="Basic and acidic residues" evidence="1">
    <location>
        <begin position="217"/>
        <end position="226"/>
    </location>
</feature>
<evidence type="ECO:0000256" key="1">
    <source>
        <dbReference type="SAM" id="MobiDB-lite"/>
    </source>
</evidence>
<feature type="region of interest" description="Disordered" evidence="1">
    <location>
        <begin position="102"/>
        <end position="138"/>
    </location>
</feature>
<feature type="region of interest" description="Disordered" evidence="1">
    <location>
        <begin position="151"/>
        <end position="374"/>
    </location>
</feature>
<gene>
    <name evidence="2" type="ORF">FOXG_05436</name>
</gene>
<proteinExistence type="predicted"/>
<evidence type="ECO:0000313" key="3">
    <source>
        <dbReference type="Proteomes" id="UP000009097"/>
    </source>
</evidence>
<feature type="compositionally biased region" description="Basic residues" evidence="1">
    <location>
        <begin position="291"/>
        <end position="300"/>
    </location>
</feature>
<organism evidence="2 3">
    <name type="scientific">Fusarium oxysporum f. sp. lycopersici (strain 4287 / CBS 123668 / FGSC 9935 / NRRL 34936)</name>
    <name type="common">Fusarium vascular wilt of tomato</name>
    <dbReference type="NCBI Taxonomy" id="426428"/>
    <lineage>
        <taxon>Eukaryota</taxon>
        <taxon>Fungi</taxon>
        <taxon>Dikarya</taxon>
        <taxon>Ascomycota</taxon>
        <taxon>Pezizomycotina</taxon>
        <taxon>Sordariomycetes</taxon>
        <taxon>Hypocreomycetidae</taxon>
        <taxon>Hypocreales</taxon>
        <taxon>Nectriaceae</taxon>
        <taxon>Fusarium</taxon>
        <taxon>Fusarium oxysporum species complex</taxon>
    </lineage>
</organism>
<reference evidence="2" key="1">
    <citation type="submission" date="2007-04" db="EMBL/GenBank/DDBJ databases">
        <authorList>
            <consortium name="The Broad Institute Genome Sequencing Platform"/>
            <person name="Birren B."/>
            <person name="Lander E."/>
            <person name="Galagan J."/>
            <person name="Nusbaum C."/>
            <person name="Devon K."/>
            <person name="Ma L.-J."/>
            <person name="Jaffe D."/>
            <person name="Butler J."/>
            <person name="Alvarez P."/>
            <person name="Gnerre S."/>
            <person name="Grabherr M."/>
            <person name="Kleber M."/>
            <person name="Mauceli E."/>
            <person name="Brockman W."/>
            <person name="MacCallum I.A."/>
            <person name="Young S."/>
            <person name="LaButti K."/>
            <person name="DeCaprio D."/>
            <person name="Crawford M."/>
            <person name="Koehrsen M."/>
            <person name="Engels R."/>
            <person name="Montgomery P."/>
            <person name="Pearson M."/>
            <person name="Howarth C."/>
            <person name="Larson L."/>
            <person name="White J."/>
            <person name="O'Leary S."/>
            <person name="Kodira C."/>
            <person name="Zeng Q."/>
            <person name="Yandava C."/>
            <person name="Alvarado L."/>
            <person name="Kistler C."/>
            <person name="Shim W.-B."/>
            <person name="Kang S."/>
            <person name="Woloshuk C."/>
        </authorList>
    </citation>
    <scope>NUCLEOTIDE SEQUENCE</scope>
    <source>
        <strain evidence="2">4287</strain>
    </source>
</reference>
<dbReference type="OrthoDB" id="437973at2759"/>
<name>A0A0J9UUT6_FUSO4</name>
<dbReference type="Pfam" id="PF13917">
    <property type="entry name" value="zf-CCHC_3"/>
    <property type="match status" value="1"/>
</dbReference>
<feature type="compositionally biased region" description="Low complexity" evidence="1">
    <location>
        <begin position="201"/>
        <end position="216"/>
    </location>
</feature>
<feature type="compositionally biased region" description="Basic and acidic residues" evidence="1">
    <location>
        <begin position="311"/>
        <end position="339"/>
    </location>
</feature>
<dbReference type="VEuPathDB" id="FungiDB:FOXG_05436"/>
<dbReference type="GeneID" id="28947412"/>
<feature type="compositionally biased region" description="Basic and acidic residues" evidence="1">
    <location>
        <begin position="151"/>
        <end position="164"/>
    </location>
</feature>
<reference evidence="2" key="2">
    <citation type="journal article" date="2010" name="Nature">
        <title>Comparative genomics reveals mobile pathogenicity chromosomes in Fusarium.</title>
        <authorList>
            <person name="Ma L.J."/>
            <person name="van der Does H.C."/>
            <person name="Borkovich K.A."/>
            <person name="Coleman J.J."/>
            <person name="Daboussi M.J."/>
            <person name="Di Pietro A."/>
            <person name="Dufresne M."/>
            <person name="Freitag M."/>
            <person name="Grabherr M."/>
            <person name="Henrissat B."/>
            <person name="Houterman P.M."/>
            <person name="Kang S."/>
            <person name="Shim W.B."/>
            <person name="Woloshuk C."/>
            <person name="Xie X."/>
            <person name="Xu J.R."/>
            <person name="Antoniw J."/>
            <person name="Baker S.E."/>
            <person name="Bluhm B.H."/>
            <person name="Breakspear A."/>
            <person name="Brown D.W."/>
            <person name="Butchko R.A."/>
            <person name="Chapman S."/>
            <person name="Coulson R."/>
            <person name="Coutinho P.M."/>
            <person name="Danchin E.G."/>
            <person name="Diener A."/>
            <person name="Gale L.R."/>
            <person name="Gardiner D.M."/>
            <person name="Goff S."/>
            <person name="Hammond-Kosack K.E."/>
            <person name="Hilburn K."/>
            <person name="Hua-Van A."/>
            <person name="Jonkers W."/>
            <person name="Kazan K."/>
            <person name="Kodira C.D."/>
            <person name="Koehrsen M."/>
            <person name="Kumar L."/>
            <person name="Lee Y.H."/>
            <person name="Li L."/>
            <person name="Manners J.M."/>
            <person name="Miranda-Saavedra D."/>
            <person name="Mukherjee M."/>
            <person name="Park G."/>
            <person name="Park J."/>
            <person name="Park S.Y."/>
            <person name="Proctor R.H."/>
            <person name="Regev A."/>
            <person name="Ruiz-Roldan M.C."/>
            <person name="Sain D."/>
            <person name="Sakthikumar S."/>
            <person name="Sykes S."/>
            <person name="Schwartz D.C."/>
            <person name="Turgeon B.G."/>
            <person name="Wapinski I."/>
            <person name="Yoder O."/>
            <person name="Young S."/>
            <person name="Zeng Q."/>
            <person name="Zhou S."/>
            <person name="Galagan J."/>
            <person name="Cuomo C.A."/>
            <person name="Kistler H.C."/>
            <person name="Rep M."/>
        </authorList>
    </citation>
    <scope>NUCLEOTIDE SEQUENCE [LARGE SCALE GENOMIC DNA]</scope>
    <source>
        <strain evidence="2">4287</strain>
    </source>
</reference>
<dbReference type="AlphaFoldDB" id="A0A0J9UUT6"/>
<evidence type="ECO:0000313" key="2">
    <source>
        <dbReference type="EMBL" id="KNB02663.1"/>
    </source>
</evidence>